<evidence type="ECO:0000259" key="2">
    <source>
        <dbReference type="Pfam" id="PF13621"/>
    </source>
</evidence>
<evidence type="ECO:0000313" key="3">
    <source>
        <dbReference type="Proteomes" id="UP000085678"/>
    </source>
</evidence>
<evidence type="ECO:0000256" key="1">
    <source>
        <dbReference type="SAM" id="Phobius"/>
    </source>
</evidence>
<accession>A0A2R2MJ05</accession>
<organism evidence="3 4">
    <name type="scientific">Lingula anatina</name>
    <name type="common">Brachiopod</name>
    <name type="synonym">Lingula unguis</name>
    <dbReference type="NCBI Taxonomy" id="7574"/>
    <lineage>
        <taxon>Eukaryota</taxon>
        <taxon>Metazoa</taxon>
        <taxon>Spiralia</taxon>
        <taxon>Lophotrochozoa</taxon>
        <taxon>Brachiopoda</taxon>
        <taxon>Linguliformea</taxon>
        <taxon>Lingulata</taxon>
        <taxon>Lingulida</taxon>
        <taxon>Linguloidea</taxon>
        <taxon>Lingulidae</taxon>
        <taxon>Lingula</taxon>
    </lineage>
</organism>
<gene>
    <name evidence="4" type="primary">LOC106161488</name>
</gene>
<proteinExistence type="predicted"/>
<dbReference type="InterPro" id="IPR050910">
    <property type="entry name" value="JMJD6_ArgDemeth/LysHydrox"/>
</dbReference>
<dbReference type="InterPro" id="IPR041667">
    <property type="entry name" value="Cupin_8"/>
</dbReference>
<dbReference type="GeneID" id="106161488"/>
<feature type="transmembrane region" description="Helical" evidence="1">
    <location>
        <begin position="69"/>
        <end position="85"/>
    </location>
</feature>
<evidence type="ECO:0000313" key="4">
    <source>
        <dbReference type="RefSeq" id="XP_023930188.1"/>
    </source>
</evidence>
<dbReference type="PANTHER" id="PTHR12480">
    <property type="entry name" value="ARGININE DEMETHYLASE AND LYSYL-HYDROXYLASE JMJD"/>
    <property type="match status" value="1"/>
</dbReference>
<dbReference type="GO" id="GO:0016706">
    <property type="term" value="F:2-oxoglutarate-dependent dioxygenase activity"/>
    <property type="evidence" value="ECO:0007669"/>
    <property type="project" value="TreeGrafter"/>
</dbReference>
<dbReference type="RefSeq" id="XP_023930188.1">
    <property type="nucleotide sequence ID" value="XM_024074420.1"/>
</dbReference>
<dbReference type="SUPFAM" id="SSF51197">
    <property type="entry name" value="Clavaminate synthase-like"/>
    <property type="match status" value="1"/>
</dbReference>
<dbReference type="PANTHER" id="PTHR12480:SF19">
    <property type="entry name" value="CUPIN-LIKE DOMAIN-CONTAINING PROTEIN"/>
    <property type="match status" value="1"/>
</dbReference>
<feature type="domain" description="Cupin-like" evidence="2">
    <location>
        <begin position="138"/>
        <end position="298"/>
    </location>
</feature>
<keyword evidence="1" id="KW-0472">Membrane</keyword>
<dbReference type="OrthoDB" id="10063099at2759"/>
<keyword evidence="3" id="KW-1185">Reference proteome</keyword>
<dbReference type="Pfam" id="PF13621">
    <property type="entry name" value="Cupin_8"/>
    <property type="match status" value="1"/>
</dbReference>
<dbReference type="InParanoid" id="A0A2R2MJ05"/>
<name>A0A2R2MJ05_LINAN</name>
<dbReference type="AlphaFoldDB" id="A0A2R2MJ05"/>
<reference evidence="4" key="1">
    <citation type="submission" date="2025-08" db="UniProtKB">
        <authorList>
            <consortium name="RefSeq"/>
        </authorList>
    </citation>
    <scope>IDENTIFICATION</scope>
    <source>
        <tissue evidence="4">Gonads</tissue>
    </source>
</reference>
<dbReference type="STRING" id="7574.A0A2R2MJ05"/>
<keyword evidence="1" id="KW-1133">Transmembrane helix</keyword>
<dbReference type="KEGG" id="lak:106161488"/>
<protein>
    <submittedName>
        <fullName evidence="4">Uncharacterized protein LOC106161488</fullName>
    </submittedName>
</protein>
<dbReference type="Proteomes" id="UP000085678">
    <property type="component" value="Unplaced"/>
</dbReference>
<keyword evidence="1" id="KW-0812">Transmembrane</keyword>
<sequence>MSPVFTLMATKTESDSSLRSKKELTEKFLQLRKQALEDGVYDSYLREVFLKHANKGSTKRFTLFGSRKLFIASAVFVVLGIIYYNCPFTYQDVLDEFYTSRCLVENSAILGEIARPLADCGICRGLSEVPIINNLSEEEFVEKYAYTGRPALVRGETGNWTAFEVFSFDYFKELYTETPDAFEITENECQFFSYQSRFSSLEEMFNMSKERANYEEGQEHWYIGWSNCVADVAKKLRKHYQKPHFLPKDSETSSLDWIFMGWSGDGAAMHLDQVQRPSWQAQIKGEKTWYLLPPPECEDVCNALEVTVKKGDIILLDTNQWYHSTYIHEGEMSITIGSEYD</sequence>
<dbReference type="Gene3D" id="2.60.120.650">
    <property type="entry name" value="Cupin"/>
    <property type="match status" value="1"/>
</dbReference>